<dbReference type="AlphaFoldDB" id="A0A1S2M8V5"/>
<dbReference type="PROSITE" id="PS51257">
    <property type="entry name" value="PROKAR_LIPOPROTEIN"/>
    <property type="match status" value="1"/>
</dbReference>
<reference evidence="3 4" key="2">
    <citation type="journal article" date="2017" name="Genome Announc.">
        <title>Draft Genome Sequences of Four Alkaliphilic Bacteria Belonging to the Anaerobacillus Genus.</title>
        <authorList>
            <person name="Bassil N.M."/>
            <person name="Lloyd J.R."/>
        </authorList>
    </citation>
    <scope>NUCLEOTIDE SEQUENCE [LARGE SCALE GENOMIC DNA]</scope>
    <source>
        <strain evidence="3 4">NB2006</strain>
    </source>
</reference>
<reference evidence="3" key="4">
    <citation type="submission" date="2020-10" db="EMBL/GenBank/DDBJ databases">
        <authorList>
            <person name="Bassil N.M."/>
            <person name="Lloyd J.R."/>
        </authorList>
    </citation>
    <scope>NUCLEOTIDE SEQUENCE</scope>
    <source>
        <strain evidence="3">NB2006</strain>
    </source>
</reference>
<evidence type="ECO:0000313" key="2">
    <source>
        <dbReference type="EMBL" id="OIJ21179.1"/>
    </source>
</evidence>
<feature type="chain" id="PRO_5038219871" description="Lipoprotein" evidence="1">
    <location>
        <begin position="22"/>
        <end position="201"/>
    </location>
</feature>
<name>A0A1S2M8V5_9BACI</name>
<proteinExistence type="predicted"/>
<reference evidence="3 4" key="3">
    <citation type="journal article" date="2019" name="Int. J. Syst. Evol. Microbiol.">
        <title>Anaerobacillus isosaccharinicus sp. nov., an alkaliphilic bacterium which degrades isosaccharinic acid.</title>
        <authorList>
            <person name="Bassil N.M."/>
            <person name="Lloyd J.R."/>
        </authorList>
    </citation>
    <scope>NUCLEOTIDE SEQUENCE [LARGE SCALE GENOMIC DNA]</scope>
    <source>
        <strain evidence="3 4">NB2006</strain>
    </source>
</reference>
<keyword evidence="4" id="KW-1185">Reference proteome</keyword>
<feature type="signal peptide" evidence="1">
    <location>
        <begin position="1"/>
        <end position="21"/>
    </location>
</feature>
<dbReference type="Proteomes" id="UP000180175">
    <property type="component" value="Chromosome"/>
</dbReference>
<evidence type="ECO:0000256" key="1">
    <source>
        <dbReference type="SAM" id="SignalP"/>
    </source>
</evidence>
<dbReference type="RefSeq" id="WP_071316360.1">
    <property type="nucleotide sequence ID" value="NZ_CP063356.2"/>
</dbReference>
<evidence type="ECO:0000313" key="4">
    <source>
        <dbReference type="Proteomes" id="UP000180175"/>
    </source>
</evidence>
<dbReference type="EMBL" id="CP063356">
    <property type="protein sequence ID" value="QOY34623.1"/>
    <property type="molecule type" value="Genomic_DNA"/>
</dbReference>
<accession>A0A1S2M8V5</accession>
<dbReference type="OrthoDB" id="2456338at2"/>
<gene>
    <name evidence="3" type="ORF">AWH56_018105</name>
    <name evidence="2" type="ORF">AWH56_06565</name>
</gene>
<dbReference type="EMBL" id="LQXD01000057">
    <property type="protein sequence ID" value="OIJ21179.1"/>
    <property type="molecule type" value="Genomic_DNA"/>
</dbReference>
<evidence type="ECO:0008006" key="5">
    <source>
        <dbReference type="Google" id="ProtNLM"/>
    </source>
</evidence>
<organism evidence="2 4">
    <name type="scientific">Anaerobacillus isosaccharinicus</name>
    <dbReference type="NCBI Taxonomy" id="1532552"/>
    <lineage>
        <taxon>Bacteria</taxon>
        <taxon>Bacillati</taxon>
        <taxon>Bacillota</taxon>
        <taxon>Bacilli</taxon>
        <taxon>Bacillales</taxon>
        <taxon>Bacillaceae</taxon>
        <taxon>Anaerobacillus</taxon>
    </lineage>
</organism>
<dbReference type="KEGG" id="aia:AWH56_018105"/>
<reference evidence="2 4" key="1">
    <citation type="submission" date="2016-10" db="EMBL/GenBank/DDBJ databases">
        <title>Draft genome sequences of four alkaliphilic bacteria belonging to the Anaerobacillus genus.</title>
        <authorList>
            <person name="Bassil N.M."/>
            <person name="Lloyd J.R."/>
        </authorList>
    </citation>
    <scope>NUCLEOTIDE SEQUENCE [LARGE SCALE GENOMIC DNA]</scope>
    <source>
        <strain evidence="2 4">NB2006</strain>
    </source>
</reference>
<evidence type="ECO:0000313" key="3">
    <source>
        <dbReference type="EMBL" id="QOY34623.1"/>
    </source>
</evidence>
<sequence>MKKLLNITIVTILAFTLSACGNNVKSNTIVGAELTDREKGILSTTSNQSFVFDFNIEGEYKKVSVWVEKYEFGKLVDEQIGPLTTEVMNNGSIIFTIIETDTIENQTLFNIGIISDGIGGSMSTSNIVSTKGTEGRSIVWGNISEEMDVPNEQMVLASIGYSWDEGSMVSFSSEFYRDIERRNIELENHEVVYLLRSKFTK</sequence>
<keyword evidence="1" id="KW-0732">Signal</keyword>
<protein>
    <recommendedName>
        <fullName evidence="5">Lipoprotein</fullName>
    </recommendedName>
</protein>